<sequence>MKNIILGITLFSFPLFASAKLNLVSELLIGKAQNNVHSTFLTEKLEGYYTASLQSDSFGFRLGTNVNEYLSFELAKHKHGDTMNEVKIPVQNLPGMPNSSGPVYSYSEIDVKIPMELESIRLGVKGKIDLFTNTSINTRFGVANWKYDNFTPRHLLNLRRSSGDKERGNDFYYAIGAEYKFNESFYLGFEYSLLKINERIKDKSFMYGSYTHDVKDLSLVLGWAF</sequence>
<evidence type="ECO:0000313" key="3">
    <source>
        <dbReference type="EMBL" id="MEI4551071.1"/>
    </source>
</evidence>
<proteinExistence type="predicted"/>
<dbReference type="Proteomes" id="UP001382455">
    <property type="component" value="Unassembled WGS sequence"/>
</dbReference>
<feature type="domain" description="Outer membrane protein beta-barrel" evidence="2">
    <location>
        <begin position="55"/>
        <end position="225"/>
    </location>
</feature>
<dbReference type="Gene3D" id="2.40.160.20">
    <property type="match status" value="1"/>
</dbReference>
<dbReference type="SUPFAM" id="SSF56925">
    <property type="entry name" value="OMPA-like"/>
    <property type="match status" value="1"/>
</dbReference>
<dbReference type="RefSeq" id="WP_336436112.1">
    <property type="nucleotide sequence ID" value="NZ_JBAWKS010000002.1"/>
</dbReference>
<keyword evidence="1" id="KW-0732">Signal</keyword>
<dbReference type="EMBL" id="JBAWKS010000002">
    <property type="protein sequence ID" value="MEI4551071.1"/>
    <property type="molecule type" value="Genomic_DNA"/>
</dbReference>
<comment type="caution">
    <text evidence="3">The sequence shown here is derived from an EMBL/GenBank/DDBJ whole genome shotgun (WGS) entry which is preliminary data.</text>
</comment>
<dbReference type="InterPro" id="IPR027385">
    <property type="entry name" value="Beta-barrel_OMP"/>
</dbReference>
<organism evidence="3 4">
    <name type="scientific">Pseudoalteromonas spongiae</name>
    <dbReference type="NCBI Taxonomy" id="298657"/>
    <lineage>
        <taxon>Bacteria</taxon>
        <taxon>Pseudomonadati</taxon>
        <taxon>Pseudomonadota</taxon>
        <taxon>Gammaproteobacteria</taxon>
        <taxon>Alteromonadales</taxon>
        <taxon>Pseudoalteromonadaceae</taxon>
        <taxon>Pseudoalteromonas</taxon>
    </lineage>
</organism>
<gene>
    <name evidence="3" type="ORF">WAE96_15470</name>
</gene>
<evidence type="ECO:0000256" key="1">
    <source>
        <dbReference type="ARBA" id="ARBA00022729"/>
    </source>
</evidence>
<evidence type="ECO:0000259" key="2">
    <source>
        <dbReference type="Pfam" id="PF13505"/>
    </source>
</evidence>
<evidence type="ECO:0000313" key="4">
    <source>
        <dbReference type="Proteomes" id="UP001382455"/>
    </source>
</evidence>
<protein>
    <submittedName>
        <fullName evidence="3">Outer membrane beta-barrel protein</fullName>
    </submittedName>
</protein>
<dbReference type="Pfam" id="PF13505">
    <property type="entry name" value="OMP_b-brl"/>
    <property type="match status" value="1"/>
</dbReference>
<keyword evidence="4" id="KW-1185">Reference proteome</keyword>
<name>A0ABU8EVR7_9GAMM</name>
<reference evidence="3 4" key="1">
    <citation type="submission" date="2023-12" db="EMBL/GenBank/DDBJ databases">
        <title>Friends and Foes: Symbiotic and Algicidal bacterial influence on Karenia brevis blooms.</title>
        <authorList>
            <person name="Fei C."/>
            <person name="Mohamed A.R."/>
            <person name="Booker A."/>
            <person name="Arshad M."/>
            <person name="Klass S."/>
            <person name="Ahn S."/>
            <person name="Gilbert P.M."/>
            <person name="Heil C.A."/>
            <person name="Martinez J.M."/>
            <person name="Amin S.A."/>
        </authorList>
    </citation>
    <scope>NUCLEOTIDE SEQUENCE [LARGE SCALE GENOMIC DNA]</scope>
    <source>
        <strain evidence="3 4">CE15</strain>
    </source>
</reference>
<accession>A0ABU8EVR7</accession>
<dbReference type="InterPro" id="IPR011250">
    <property type="entry name" value="OMP/PagP_B-barrel"/>
</dbReference>